<feature type="transmembrane region" description="Helical" evidence="6">
    <location>
        <begin position="37"/>
        <end position="59"/>
    </location>
</feature>
<dbReference type="PANTHER" id="PTHR43370">
    <property type="entry name" value="SUGAR ABC TRANSPORTER INTEGRAL MEMBRANE PROTEIN-RELATED"/>
    <property type="match status" value="1"/>
</dbReference>
<feature type="transmembrane region" description="Helical" evidence="6">
    <location>
        <begin position="100"/>
        <end position="122"/>
    </location>
</feature>
<dbReference type="GO" id="GO:0005886">
    <property type="term" value="C:plasma membrane"/>
    <property type="evidence" value="ECO:0007669"/>
    <property type="project" value="UniProtKB-SubCell"/>
</dbReference>
<evidence type="ECO:0000256" key="4">
    <source>
        <dbReference type="ARBA" id="ARBA00022989"/>
    </source>
</evidence>
<gene>
    <name evidence="7" type="ORF">GCM10007043_16000</name>
</gene>
<keyword evidence="3 6" id="KW-0812">Transmembrane</keyword>
<keyword evidence="8" id="KW-1185">Reference proteome</keyword>
<evidence type="ECO:0000256" key="6">
    <source>
        <dbReference type="SAM" id="Phobius"/>
    </source>
</evidence>
<comment type="caution">
    <text evidence="7">The sequence shown here is derived from an EMBL/GenBank/DDBJ whole genome shotgun (WGS) entry which is preliminary data.</text>
</comment>
<feature type="transmembrane region" description="Helical" evidence="6">
    <location>
        <begin position="71"/>
        <end position="93"/>
    </location>
</feature>
<dbReference type="AlphaFoldDB" id="A0A8J3BBF4"/>
<protein>
    <submittedName>
        <fullName evidence="7">ABC transporter permease</fullName>
    </submittedName>
</protein>
<proteinExistence type="predicted"/>
<evidence type="ECO:0000256" key="3">
    <source>
        <dbReference type="ARBA" id="ARBA00022692"/>
    </source>
</evidence>
<dbReference type="GO" id="GO:0022857">
    <property type="term" value="F:transmembrane transporter activity"/>
    <property type="evidence" value="ECO:0007669"/>
    <property type="project" value="InterPro"/>
</dbReference>
<keyword evidence="5 6" id="KW-0472">Membrane</keyword>
<dbReference type="RefSeq" id="WP_188817527.1">
    <property type="nucleotide sequence ID" value="NZ_BMOF01000032.1"/>
</dbReference>
<dbReference type="CDD" id="cd06580">
    <property type="entry name" value="TM_PBP1_transp_TpRbsC_like"/>
    <property type="match status" value="1"/>
</dbReference>
<comment type="subcellular location">
    <subcellularLocation>
        <location evidence="1">Cell membrane</location>
        <topology evidence="1">Multi-pass membrane protein</topology>
    </subcellularLocation>
</comment>
<feature type="transmembrane region" description="Helical" evidence="6">
    <location>
        <begin position="289"/>
        <end position="308"/>
    </location>
</feature>
<feature type="transmembrane region" description="Helical" evidence="6">
    <location>
        <begin position="152"/>
        <end position="174"/>
    </location>
</feature>
<evidence type="ECO:0000313" key="7">
    <source>
        <dbReference type="EMBL" id="GGK02757.1"/>
    </source>
</evidence>
<name>A0A8J3BBF4_9BACI</name>
<evidence type="ECO:0000256" key="5">
    <source>
        <dbReference type="ARBA" id="ARBA00023136"/>
    </source>
</evidence>
<dbReference type="Pfam" id="PF02653">
    <property type="entry name" value="BPD_transp_2"/>
    <property type="match status" value="1"/>
</dbReference>
<accession>A0A8J3BBF4</accession>
<dbReference type="Proteomes" id="UP000637720">
    <property type="component" value="Unassembled WGS sequence"/>
</dbReference>
<dbReference type="PANTHER" id="PTHR43370:SF1">
    <property type="entry name" value="GUANOSINE ABC TRANSPORTER PERMEASE PROTEIN NUPQ"/>
    <property type="match status" value="1"/>
</dbReference>
<feature type="transmembrane region" description="Helical" evidence="6">
    <location>
        <begin position="12"/>
        <end position="30"/>
    </location>
</feature>
<dbReference type="InterPro" id="IPR001851">
    <property type="entry name" value="ABC_transp_permease"/>
</dbReference>
<reference evidence="7" key="1">
    <citation type="journal article" date="2014" name="Int. J. Syst. Evol. Microbiol.">
        <title>Complete genome sequence of Corynebacterium casei LMG S-19264T (=DSM 44701T), isolated from a smear-ripened cheese.</title>
        <authorList>
            <consortium name="US DOE Joint Genome Institute (JGI-PGF)"/>
            <person name="Walter F."/>
            <person name="Albersmeier A."/>
            <person name="Kalinowski J."/>
            <person name="Ruckert C."/>
        </authorList>
    </citation>
    <scope>NUCLEOTIDE SEQUENCE</scope>
    <source>
        <strain evidence="7">JCM 14719</strain>
    </source>
</reference>
<dbReference type="EMBL" id="BMOF01000032">
    <property type="protein sequence ID" value="GGK02757.1"/>
    <property type="molecule type" value="Genomic_DNA"/>
</dbReference>
<reference evidence="7" key="2">
    <citation type="submission" date="2020-09" db="EMBL/GenBank/DDBJ databases">
        <authorList>
            <person name="Sun Q."/>
            <person name="Ohkuma M."/>
        </authorList>
    </citation>
    <scope>NUCLEOTIDE SEQUENCE</scope>
    <source>
        <strain evidence="7">JCM 14719</strain>
    </source>
</reference>
<evidence type="ECO:0000313" key="8">
    <source>
        <dbReference type="Proteomes" id="UP000637720"/>
    </source>
</evidence>
<keyword evidence="2" id="KW-1003">Cell membrane</keyword>
<sequence length="321" mass="33444">MAWLLSLGDIIHNTLVFSTALILAAVGGVFSERSGVVNIALEGLMIVGAFAGAVTAIFLGEGAGWGDAAPYVALAVAALAGMLFALLHAVATVTFRADQVVSGVALNFLAFGFTIFMVKLLFDGAAQTTTIQHPLSEWRIPVLSEIPVIGRALFVAYPTTYLAFLAVAAAYFVLWKTPFGLRLRAVGEHPRAADTLGIHVQRIRYYAVLISGALAGLGGASVALTTTSNFSHSTIAGQGFIALAAMIFGKWHPVGAMLAALFFGLTQAARTIIQVLGLAKVVPVDLINLLPYVVTILVLAGVVGRAEAPAALGKPYVKGGR</sequence>
<feature type="transmembrane region" description="Helical" evidence="6">
    <location>
        <begin position="205"/>
        <end position="224"/>
    </location>
</feature>
<organism evidence="7 8">
    <name type="scientific">Calditerricola satsumensis</name>
    <dbReference type="NCBI Taxonomy" id="373054"/>
    <lineage>
        <taxon>Bacteria</taxon>
        <taxon>Bacillati</taxon>
        <taxon>Bacillota</taxon>
        <taxon>Bacilli</taxon>
        <taxon>Bacillales</taxon>
        <taxon>Bacillaceae</taxon>
        <taxon>Calditerricola</taxon>
    </lineage>
</organism>
<evidence type="ECO:0000256" key="2">
    <source>
        <dbReference type="ARBA" id="ARBA00022475"/>
    </source>
</evidence>
<evidence type="ECO:0000256" key="1">
    <source>
        <dbReference type="ARBA" id="ARBA00004651"/>
    </source>
</evidence>
<keyword evidence="4 6" id="KW-1133">Transmembrane helix</keyword>